<dbReference type="InterPro" id="IPR038724">
    <property type="entry name" value="RepA"/>
</dbReference>
<dbReference type="Pfam" id="PF13481">
    <property type="entry name" value="AAA_25"/>
    <property type="match status" value="1"/>
</dbReference>
<protein>
    <recommendedName>
        <fullName evidence="3">AAA+ ATPase domain-containing protein</fullName>
    </recommendedName>
</protein>
<sequence>MSNDFDKVTPLRGDPAKLKPRAQALLGNIRHARDVQPKLERRYLIKDVLYEATLSMVYAPSNAGKSFFAIDIAHHISKGRKWFGRRVKAGRVLYIAAEGGPAFDNRVSALDEPEMWVLNSAMTLTGRDSQGGPMVEVVQHLGAVGGEPFALIVIDTMARVMGGSDENAAPDIADLVRNMDMIRRATGAHVMLVHHTGKDQSRGARGHSSLRAAIDTEIELSRDDFGLITAKLTKQRDGATGGEFSFTLRQVELGRDQDGDPVTTCLVEPAVPSEDGRAVVTEAARKALSVLDKALAAEGEIVRKPQYPGGRCIPLERWRETCLEPGVISDAESREARSRTFLKCREQLVERKLIMVRDDLVWRVE</sequence>
<dbReference type="RefSeq" id="WP_088215771.1">
    <property type="nucleotide sequence ID" value="NZ_NIPW01000024.1"/>
</dbReference>
<dbReference type="Gene3D" id="3.40.50.300">
    <property type="entry name" value="P-loop containing nucleotide triphosphate hydrolases"/>
    <property type="match status" value="1"/>
</dbReference>
<dbReference type="SUPFAM" id="SSF52540">
    <property type="entry name" value="P-loop containing nucleoside triphosphate hydrolases"/>
    <property type="match status" value="1"/>
</dbReference>
<keyword evidence="2" id="KW-1185">Reference proteome</keyword>
<name>A0A212AA17_9RHOB</name>
<gene>
    <name evidence="1" type="ORF">CDV49_12535</name>
</gene>
<organism evidence="1 2">
    <name type="scientific">Haematobacter genomosp. 1</name>
    <dbReference type="NCBI Taxonomy" id="366618"/>
    <lineage>
        <taxon>Bacteria</taxon>
        <taxon>Pseudomonadati</taxon>
        <taxon>Pseudomonadota</taxon>
        <taxon>Alphaproteobacteria</taxon>
        <taxon>Rhodobacterales</taxon>
        <taxon>Paracoccaceae</taxon>
        <taxon>Haematobacter</taxon>
    </lineage>
</organism>
<proteinExistence type="predicted"/>
<dbReference type="EMBL" id="NIPW01000024">
    <property type="protein sequence ID" value="OWJ76978.1"/>
    <property type="molecule type" value="Genomic_DNA"/>
</dbReference>
<evidence type="ECO:0000313" key="2">
    <source>
        <dbReference type="Proteomes" id="UP000196878"/>
    </source>
</evidence>
<evidence type="ECO:0000313" key="1">
    <source>
        <dbReference type="EMBL" id="OWJ76978.1"/>
    </source>
</evidence>
<comment type="caution">
    <text evidence="1">The sequence shown here is derived from an EMBL/GenBank/DDBJ whole genome shotgun (WGS) entry which is preliminary data.</text>
</comment>
<dbReference type="OrthoDB" id="1496333at2"/>
<evidence type="ECO:0008006" key="3">
    <source>
        <dbReference type="Google" id="ProtNLM"/>
    </source>
</evidence>
<dbReference type="CDD" id="cd01125">
    <property type="entry name" value="RepA_RSF1010_like"/>
    <property type="match status" value="1"/>
</dbReference>
<dbReference type="Proteomes" id="UP000196878">
    <property type="component" value="Unassembled WGS sequence"/>
</dbReference>
<accession>A0A212AA17</accession>
<dbReference type="AlphaFoldDB" id="A0A212AA17"/>
<reference evidence="1 2" key="1">
    <citation type="submission" date="2016-12" db="EMBL/GenBank/DDBJ databases">
        <title>Comparison of Traditional DNA-DNA Hybridization with In Silico Genomic Analysis.</title>
        <authorList>
            <person name="Nicholson A.C."/>
            <person name="Humrighouse B.W."/>
            <person name="Graziano J."/>
            <person name="Lasker B."/>
            <person name="Whitney A.M."/>
            <person name="Mcquiston J.R."/>
        </authorList>
    </citation>
    <scope>NUCLEOTIDE SEQUENCE [LARGE SCALE GENOMIC DNA]</scope>
    <source>
        <strain evidence="1 2">H2240</strain>
    </source>
</reference>
<dbReference type="InterPro" id="IPR027417">
    <property type="entry name" value="P-loop_NTPase"/>
</dbReference>